<evidence type="ECO:0000256" key="7">
    <source>
        <dbReference type="ARBA" id="ARBA00022692"/>
    </source>
</evidence>
<evidence type="ECO:0000313" key="17">
    <source>
        <dbReference type="EMBL" id="MBJ7542128.1"/>
    </source>
</evidence>
<dbReference type="InterPro" id="IPR014164">
    <property type="entry name" value="TonB_ExbB_1"/>
</dbReference>
<dbReference type="GO" id="GO:0005886">
    <property type="term" value="C:plasma membrane"/>
    <property type="evidence" value="ECO:0007669"/>
    <property type="project" value="UniProtKB-SubCell"/>
</dbReference>
<reference evidence="17 18" key="1">
    <citation type="submission" date="2020-12" db="EMBL/GenBank/DDBJ databases">
        <title>Revised draft genomes of Rhodomicrobium vannielii ATCC 17100 and Rhodomicrobium udaipurense JA643.</title>
        <authorList>
            <person name="Conners E.M."/>
            <person name="Davenport E.J."/>
            <person name="Bose A."/>
        </authorList>
    </citation>
    <scope>NUCLEOTIDE SEQUENCE [LARGE SCALE GENOMIC DNA]</scope>
    <source>
        <strain evidence="17 18">JA643</strain>
    </source>
</reference>
<keyword evidence="15" id="KW-0732">Signal</keyword>
<dbReference type="Proteomes" id="UP000623250">
    <property type="component" value="Unassembled WGS sequence"/>
</dbReference>
<comment type="similarity">
    <text evidence="12">Belongs to the exbB/tolQ family.</text>
</comment>
<evidence type="ECO:0000313" key="18">
    <source>
        <dbReference type="Proteomes" id="UP000623250"/>
    </source>
</evidence>
<evidence type="ECO:0000256" key="1">
    <source>
        <dbReference type="ARBA" id="ARBA00004429"/>
    </source>
</evidence>
<accession>A0A8I1KKN0</accession>
<evidence type="ECO:0000256" key="12">
    <source>
        <dbReference type="RuleBase" id="RU004057"/>
    </source>
</evidence>
<evidence type="ECO:0000256" key="3">
    <source>
        <dbReference type="ARBA" id="ARBA00022093"/>
    </source>
</evidence>
<evidence type="ECO:0000256" key="8">
    <source>
        <dbReference type="ARBA" id="ARBA00022927"/>
    </source>
</evidence>
<feature type="signal peptide" evidence="15">
    <location>
        <begin position="1"/>
        <end position="33"/>
    </location>
</feature>
<dbReference type="NCBIfam" id="TIGR02797">
    <property type="entry name" value="exbB"/>
    <property type="match status" value="1"/>
</dbReference>
<gene>
    <name evidence="17" type="primary">exbB</name>
    <name evidence="17" type="ORF">JDN41_00975</name>
</gene>
<evidence type="ECO:0000256" key="15">
    <source>
        <dbReference type="SAM" id="SignalP"/>
    </source>
</evidence>
<feature type="transmembrane region" description="Helical" evidence="14">
    <location>
        <begin position="218"/>
        <end position="239"/>
    </location>
</feature>
<feature type="compositionally biased region" description="Low complexity" evidence="13">
    <location>
        <begin position="62"/>
        <end position="77"/>
    </location>
</feature>
<keyword evidence="7 14" id="KW-0812">Transmembrane</keyword>
<dbReference type="PANTHER" id="PTHR30625:SF16">
    <property type="entry name" value="BIOPOLYMER TRANSPORT PROTEIN EXBB"/>
    <property type="match status" value="1"/>
</dbReference>
<name>A0A8I1KKN0_9HYPH</name>
<keyword evidence="9 14" id="KW-1133">Transmembrane helix</keyword>
<proteinExistence type="inferred from homology"/>
<dbReference type="InterPro" id="IPR002898">
    <property type="entry name" value="MotA_ExbB_proton_chnl"/>
</dbReference>
<evidence type="ECO:0000256" key="6">
    <source>
        <dbReference type="ARBA" id="ARBA00022519"/>
    </source>
</evidence>
<feature type="domain" description="MotA/TolQ/ExbB proton channel" evidence="16">
    <location>
        <begin position="191"/>
        <end position="290"/>
    </location>
</feature>
<comment type="subunit">
    <text evidence="2">The accessory proteins ExbB and ExbD seem to form a complex with TonB.</text>
</comment>
<dbReference type="EMBL" id="JAEMUK010000002">
    <property type="protein sequence ID" value="MBJ7542128.1"/>
    <property type="molecule type" value="Genomic_DNA"/>
</dbReference>
<dbReference type="RefSeq" id="WP_081796593.1">
    <property type="nucleotide sequence ID" value="NZ_JAEMUK010000002.1"/>
</dbReference>
<feature type="region of interest" description="Disordered" evidence="13">
    <location>
        <begin position="43"/>
        <end position="89"/>
    </location>
</feature>
<evidence type="ECO:0000256" key="11">
    <source>
        <dbReference type="ARBA" id="ARBA00024816"/>
    </source>
</evidence>
<dbReference type="PANTHER" id="PTHR30625">
    <property type="entry name" value="PROTEIN TOLQ"/>
    <property type="match status" value="1"/>
</dbReference>
<protein>
    <recommendedName>
        <fullName evidence="3">Biopolymer transport protein ExbB</fullName>
    </recommendedName>
</protein>
<comment type="caution">
    <text evidence="17">The sequence shown here is derived from an EMBL/GenBank/DDBJ whole genome shotgun (WGS) entry which is preliminary data.</text>
</comment>
<keyword evidence="18" id="KW-1185">Reference proteome</keyword>
<dbReference type="AlphaFoldDB" id="A0A8I1KKN0"/>
<sequence length="328" mass="33583">MTDCVWLAKFIRLAATFLLLAALAFDPGATALAQDLSSSPVAPLANGSAHPSEGHGSPLPVSAPEAAASQQESAPAPGELPAPAKTARTDLPRDLSPWGMFMAADSLVKAVMIGLALASLATWTILLAKTIELAGARGSARRTLDAVREARTMGEALSATDGNGGPAREMLAAAAREAALSDAAVDHAGGEGLKQRVQLMLSRIEAAAGRRISQGTGVLATIGSIAPFVGLFGTVWGIMNSFVGISKAQTTNLAVVAPGIAEALLATAIGLVAAIPAVIVYNAFVRRIQAYRALLGDVAAGVLCLVSRDLDYRKVPSSRVVRFGQAAE</sequence>
<evidence type="ECO:0000259" key="16">
    <source>
        <dbReference type="Pfam" id="PF01618"/>
    </source>
</evidence>
<organism evidence="17 18">
    <name type="scientific">Rhodomicrobium udaipurense</name>
    <dbReference type="NCBI Taxonomy" id="1202716"/>
    <lineage>
        <taxon>Bacteria</taxon>
        <taxon>Pseudomonadati</taxon>
        <taxon>Pseudomonadota</taxon>
        <taxon>Alphaproteobacteria</taxon>
        <taxon>Hyphomicrobiales</taxon>
        <taxon>Hyphomicrobiaceae</taxon>
        <taxon>Rhodomicrobium</taxon>
    </lineage>
</organism>
<evidence type="ECO:0000256" key="14">
    <source>
        <dbReference type="SAM" id="Phobius"/>
    </source>
</evidence>
<feature type="chain" id="PRO_5034954966" description="Biopolymer transport protein ExbB" evidence="15">
    <location>
        <begin position="34"/>
        <end position="328"/>
    </location>
</feature>
<evidence type="ECO:0000256" key="4">
    <source>
        <dbReference type="ARBA" id="ARBA00022448"/>
    </source>
</evidence>
<dbReference type="GO" id="GO:0017038">
    <property type="term" value="P:protein import"/>
    <property type="evidence" value="ECO:0007669"/>
    <property type="project" value="TreeGrafter"/>
</dbReference>
<feature type="transmembrane region" description="Helical" evidence="14">
    <location>
        <begin position="107"/>
        <end position="128"/>
    </location>
</feature>
<keyword evidence="5" id="KW-1003">Cell membrane</keyword>
<evidence type="ECO:0000256" key="2">
    <source>
        <dbReference type="ARBA" id="ARBA00011471"/>
    </source>
</evidence>
<comment type="subcellular location">
    <subcellularLocation>
        <location evidence="1">Cell inner membrane</location>
        <topology evidence="1">Multi-pass membrane protein</topology>
    </subcellularLocation>
    <subcellularLocation>
        <location evidence="12">Membrane</location>
        <topology evidence="12">Multi-pass membrane protein</topology>
    </subcellularLocation>
</comment>
<evidence type="ECO:0000256" key="10">
    <source>
        <dbReference type="ARBA" id="ARBA00023136"/>
    </source>
</evidence>
<comment type="function">
    <text evidence="11">Involved in the TonB-dependent energy-dependent transport of various receptor-bound substrates. Protects ExbD from proteolytic degradation and functionally stabilizes TonB.</text>
</comment>
<dbReference type="Pfam" id="PF01618">
    <property type="entry name" value="MotA_ExbB"/>
    <property type="match status" value="1"/>
</dbReference>
<keyword evidence="4 12" id="KW-0813">Transport</keyword>
<evidence type="ECO:0000256" key="5">
    <source>
        <dbReference type="ARBA" id="ARBA00022475"/>
    </source>
</evidence>
<dbReference type="GO" id="GO:0022857">
    <property type="term" value="F:transmembrane transporter activity"/>
    <property type="evidence" value="ECO:0007669"/>
    <property type="project" value="InterPro"/>
</dbReference>
<evidence type="ECO:0000256" key="9">
    <source>
        <dbReference type="ARBA" id="ARBA00022989"/>
    </source>
</evidence>
<keyword evidence="6" id="KW-0997">Cell inner membrane</keyword>
<dbReference type="InterPro" id="IPR050790">
    <property type="entry name" value="ExbB/TolQ_transport"/>
</dbReference>
<keyword evidence="10 14" id="KW-0472">Membrane</keyword>
<feature type="transmembrane region" description="Helical" evidence="14">
    <location>
        <begin position="259"/>
        <end position="284"/>
    </location>
</feature>
<evidence type="ECO:0000256" key="13">
    <source>
        <dbReference type="SAM" id="MobiDB-lite"/>
    </source>
</evidence>
<keyword evidence="8 12" id="KW-0653">Protein transport</keyword>